<protein>
    <submittedName>
        <fullName evidence="6">Uncharacterized protein</fullName>
    </submittedName>
</protein>
<dbReference type="PANTHER" id="PTHR42727:SF1">
    <property type="entry name" value="PHOSPHATE TRANSPORT SYSTEM PERMEASE"/>
    <property type="match status" value="1"/>
</dbReference>
<evidence type="ECO:0000256" key="4">
    <source>
        <dbReference type="ARBA" id="ARBA00023136"/>
    </source>
</evidence>
<evidence type="ECO:0000313" key="6">
    <source>
        <dbReference type="EnsemblMetazoa" id="OVOC5436.1"/>
    </source>
</evidence>
<comment type="subcellular location">
    <subcellularLocation>
        <location evidence="1">Membrane</location>
        <topology evidence="1">Multi-pass membrane protein</topology>
    </subcellularLocation>
</comment>
<keyword evidence="3 5" id="KW-1133">Transmembrane helix</keyword>
<dbReference type="AlphaFoldDB" id="A0A8R1TVN9"/>
<evidence type="ECO:0000256" key="3">
    <source>
        <dbReference type="ARBA" id="ARBA00022989"/>
    </source>
</evidence>
<feature type="transmembrane region" description="Helical" evidence="5">
    <location>
        <begin position="21"/>
        <end position="46"/>
    </location>
</feature>
<proteinExistence type="predicted"/>
<dbReference type="Gene3D" id="1.10.3720.10">
    <property type="entry name" value="MetI-like"/>
    <property type="match status" value="1"/>
</dbReference>
<evidence type="ECO:0000256" key="1">
    <source>
        <dbReference type="ARBA" id="ARBA00004141"/>
    </source>
</evidence>
<evidence type="ECO:0000256" key="5">
    <source>
        <dbReference type="SAM" id="Phobius"/>
    </source>
</evidence>
<organism evidence="6 7">
    <name type="scientific">Onchocerca volvulus</name>
    <dbReference type="NCBI Taxonomy" id="6282"/>
    <lineage>
        <taxon>Eukaryota</taxon>
        <taxon>Metazoa</taxon>
        <taxon>Ecdysozoa</taxon>
        <taxon>Nematoda</taxon>
        <taxon>Chromadorea</taxon>
        <taxon>Rhabditida</taxon>
        <taxon>Spirurina</taxon>
        <taxon>Spiruromorpha</taxon>
        <taxon>Filarioidea</taxon>
        <taxon>Onchocercidae</taxon>
        <taxon>Onchocerca</taxon>
    </lineage>
</organism>
<name>A0A8R1TVN9_ONCVO</name>
<keyword evidence="2 5" id="KW-0812">Transmembrane</keyword>
<feature type="transmembrane region" description="Helical" evidence="5">
    <location>
        <begin position="66"/>
        <end position="85"/>
    </location>
</feature>
<evidence type="ECO:0000256" key="2">
    <source>
        <dbReference type="ARBA" id="ARBA00022692"/>
    </source>
</evidence>
<dbReference type="EnsemblMetazoa" id="OVOC5436.1">
    <property type="protein sequence ID" value="OVOC5436.1"/>
    <property type="gene ID" value="WBGene00242245"/>
</dbReference>
<dbReference type="SUPFAM" id="SSF161098">
    <property type="entry name" value="MetI-like"/>
    <property type="match status" value="1"/>
</dbReference>
<dbReference type="EMBL" id="CMVM020000158">
    <property type="status" value="NOT_ANNOTATED_CDS"/>
    <property type="molecule type" value="Genomic_DNA"/>
</dbReference>
<accession>A0A8R1TVN9</accession>
<dbReference type="Proteomes" id="UP000024404">
    <property type="component" value="Unassembled WGS sequence"/>
</dbReference>
<keyword evidence="4 5" id="KW-0472">Membrane</keyword>
<dbReference type="PANTHER" id="PTHR42727">
    <property type="entry name" value="PHOSPHATE TRANSPORT SYSTEM PERMEASE PROTEIN"/>
    <property type="match status" value="1"/>
</dbReference>
<reference evidence="6" key="2">
    <citation type="submission" date="2022-06" db="UniProtKB">
        <authorList>
            <consortium name="EnsemblMetazoa"/>
        </authorList>
    </citation>
    <scope>IDENTIFICATION</scope>
</reference>
<reference evidence="7" key="1">
    <citation type="submission" date="2013-10" db="EMBL/GenBank/DDBJ databases">
        <title>Genome sequencing of Onchocerca volvulus.</title>
        <authorList>
            <person name="Cotton J."/>
            <person name="Tsai J."/>
            <person name="Stanley E."/>
            <person name="Tracey A."/>
            <person name="Holroyd N."/>
            <person name="Lustigman S."/>
            <person name="Berriman M."/>
        </authorList>
    </citation>
    <scope>NUCLEOTIDE SEQUENCE</scope>
</reference>
<sequence length="109" mass="11650">MMEVIMSSSIPQSAVKIGVSDSIYTTLQVLFAIPTVVYGYFSAVFLSSSAKQIASFFGLSIHSESALVAGLSVGIMVLPFIISLLEDAIRPVPRSLCYGFMALGEPCYT</sequence>
<evidence type="ECO:0000313" key="7">
    <source>
        <dbReference type="Proteomes" id="UP000024404"/>
    </source>
</evidence>
<dbReference type="GO" id="GO:0016020">
    <property type="term" value="C:membrane"/>
    <property type="evidence" value="ECO:0007669"/>
    <property type="project" value="UniProtKB-SubCell"/>
</dbReference>
<dbReference type="InterPro" id="IPR035906">
    <property type="entry name" value="MetI-like_sf"/>
</dbReference>
<keyword evidence="7" id="KW-1185">Reference proteome</keyword>